<protein>
    <submittedName>
        <fullName evidence="2">Uncharacterized protein</fullName>
    </submittedName>
</protein>
<feature type="region of interest" description="Disordered" evidence="1">
    <location>
        <begin position="39"/>
        <end position="59"/>
    </location>
</feature>
<evidence type="ECO:0000313" key="3">
    <source>
        <dbReference type="Proteomes" id="UP001551482"/>
    </source>
</evidence>
<accession>A0ABV3DKD6</accession>
<sequence length="59" mass="6002">MTDVGRRHAVARAVTSAAERNRLAEPAVFTVTPARGARRLPLGERESGAAGSTGAAVSA</sequence>
<dbReference type="Proteomes" id="UP001551482">
    <property type="component" value="Unassembled WGS sequence"/>
</dbReference>
<keyword evidence="3" id="KW-1185">Reference proteome</keyword>
<evidence type="ECO:0000256" key="1">
    <source>
        <dbReference type="SAM" id="MobiDB-lite"/>
    </source>
</evidence>
<feature type="compositionally biased region" description="Low complexity" evidence="1">
    <location>
        <begin position="48"/>
        <end position="59"/>
    </location>
</feature>
<name>A0ABV3DKD6_9ACTN</name>
<dbReference type="RefSeq" id="WP_358356567.1">
    <property type="nucleotide sequence ID" value="NZ_JBEZFP010000058.1"/>
</dbReference>
<organism evidence="2 3">
    <name type="scientific">Streptodolium elevatio</name>
    <dbReference type="NCBI Taxonomy" id="3157996"/>
    <lineage>
        <taxon>Bacteria</taxon>
        <taxon>Bacillati</taxon>
        <taxon>Actinomycetota</taxon>
        <taxon>Actinomycetes</taxon>
        <taxon>Kitasatosporales</taxon>
        <taxon>Streptomycetaceae</taxon>
        <taxon>Streptodolium</taxon>
    </lineage>
</organism>
<gene>
    <name evidence="2" type="ORF">AB0C36_22235</name>
</gene>
<proteinExistence type="predicted"/>
<reference evidence="2 3" key="1">
    <citation type="submission" date="2024-06" db="EMBL/GenBank/DDBJ databases">
        <title>The Natural Products Discovery Center: Release of the First 8490 Sequenced Strains for Exploring Actinobacteria Biosynthetic Diversity.</title>
        <authorList>
            <person name="Kalkreuter E."/>
            <person name="Kautsar S.A."/>
            <person name="Yang D."/>
            <person name="Bader C.D."/>
            <person name="Teijaro C.N."/>
            <person name="Fluegel L."/>
            <person name="Davis C.M."/>
            <person name="Simpson J.R."/>
            <person name="Lauterbach L."/>
            <person name="Steele A.D."/>
            <person name="Gui C."/>
            <person name="Meng S."/>
            <person name="Li G."/>
            <person name="Viehrig K."/>
            <person name="Ye F."/>
            <person name="Su P."/>
            <person name="Kiefer A.F."/>
            <person name="Nichols A."/>
            <person name="Cepeda A.J."/>
            <person name="Yan W."/>
            <person name="Fan B."/>
            <person name="Jiang Y."/>
            <person name="Adhikari A."/>
            <person name="Zheng C.-J."/>
            <person name="Schuster L."/>
            <person name="Cowan T.M."/>
            <person name="Smanski M.J."/>
            <person name="Chevrette M.G."/>
            <person name="De Carvalho L.P.S."/>
            <person name="Shen B."/>
        </authorList>
    </citation>
    <scope>NUCLEOTIDE SEQUENCE [LARGE SCALE GENOMIC DNA]</scope>
    <source>
        <strain evidence="2 3">NPDC048946</strain>
    </source>
</reference>
<comment type="caution">
    <text evidence="2">The sequence shown here is derived from an EMBL/GenBank/DDBJ whole genome shotgun (WGS) entry which is preliminary data.</text>
</comment>
<evidence type="ECO:0000313" key="2">
    <source>
        <dbReference type="EMBL" id="MEU8136217.1"/>
    </source>
</evidence>
<dbReference type="EMBL" id="JBEZFP010000058">
    <property type="protein sequence ID" value="MEU8136217.1"/>
    <property type="molecule type" value="Genomic_DNA"/>
</dbReference>